<reference evidence="3" key="1">
    <citation type="journal article" date="2021" name="Syst. Appl. Microbiol.">
        <title>Roseomonas hellenica sp. nov., isolated from roots of wild-growing Alkanna tinctoria.</title>
        <authorList>
            <person name="Rat A."/>
            <person name="Naranjo H.D."/>
            <person name="Lebbe L."/>
            <person name="Cnockaert M."/>
            <person name="Krigas N."/>
            <person name="Grigoriadou K."/>
            <person name="Maloupa E."/>
            <person name="Willems A."/>
        </authorList>
    </citation>
    <scope>NUCLEOTIDE SEQUENCE [LARGE SCALE GENOMIC DNA]</scope>
    <source>
        <strain evidence="3">LMG 31523</strain>
    </source>
</reference>
<evidence type="ECO:0000259" key="1">
    <source>
        <dbReference type="Pfam" id="PF18885"/>
    </source>
</evidence>
<dbReference type="Pfam" id="PF18885">
    <property type="entry name" value="DUF5648"/>
    <property type="match status" value="1"/>
</dbReference>
<gene>
    <name evidence="2" type="ORF">GXW71_28160</name>
</gene>
<dbReference type="RefSeq" id="WP_211856038.1">
    <property type="nucleotide sequence ID" value="NZ_JAAGBB010000052.1"/>
</dbReference>
<sequence length="418" mass="44613">MVSTVDAAVFAAADLAEGGPLVSTGVSVTVVDATGGFAAYLSLIRDSAIVAAADWLNDIVGLGTLELQVTIAQTPSNAATGGPGTWGFAFKRALDGRSVDQYDPGTLTEIRSGVDRNGAAPDAVITIDPDKLNAAFGGFWFDPNPFDAIHQVPANLTDGLSVLAHEIGHALGLSGYRDDRGNFDTVVSGFDAFVSFINGSPFFNGPNAVSVYGGLVPLTPAPGNLYHYGDLRSGGLLGGVMNPYTPTVGTEREITELDLAILEDIGYQIIGASPDIFRFFNTTNSTHFYTSSAAERDSVRANLPVLRYEGPAYEAAPSNDSDLLVHRFLNTANGSHFYTAGDVEKLQVERTLPGYRYEGVAYGAFSDDDGGEHHPLFRFFRPDNGTHFYTASVQERDSVIATLPAYQFEGVAYYIDVF</sequence>
<keyword evidence="3" id="KW-1185">Reference proteome</keyword>
<dbReference type="Gene3D" id="3.40.390.10">
    <property type="entry name" value="Collagenase (Catalytic Domain)"/>
    <property type="match status" value="1"/>
</dbReference>
<feature type="domain" description="DUF5648" evidence="1">
    <location>
        <begin position="276"/>
        <end position="415"/>
    </location>
</feature>
<dbReference type="EMBL" id="JAAGBB010000052">
    <property type="protein sequence ID" value="MBR0668260.1"/>
    <property type="molecule type" value="Genomic_DNA"/>
</dbReference>
<proteinExistence type="predicted"/>
<accession>A0ABS5F6R2</accession>
<dbReference type="InterPro" id="IPR043708">
    <property type="entry name" value="DUF5648"/>
</dbReference>
<evidence type="ECO:0000313" key="2">
    <source>
        <dbReference type="EMBL" id="MBR0668260.1"/>
    </source>
</evidence>
<dbReference type="SUPFAM" id="SSF55486">
    <property type="entry name" value="Metalloproteases ('zincins'), catalytic domain"/>
    <property type="match status" value="2"/>
</dbReference>
<protein>
    <recommendedName>
        <fullName evidence="1">DUF5648 domain-containing protein</fullName>
    </recommendedName>
</protein>
<name>A0ABS5F6R2_9PROT</name>
<dbReference type="Proteomes" id="UP001196870">
    <property type="component" value="Unassembled WGS sequence"/>
</dbReference>
<dbReference type="InterPro" id="IPR024079">
    <property type="entry name" value="MetalloPept_cat_dom_sf"/>
</dbReference>
<comment type="caution">
    <text evidence="2">The sequence shown here is derived from an EMBL/GenBank/DDBJ whole genome shotgun (WGS) entry which is preliminary data.</text>
</comment>
<organism evidence="2 3">
    <name type="scientific">Plastoroseomonas hellenica</name>
    <dbReference type="NCBI Taxonomy" id="2687306"/>
    <lineage>
        <taxon>Bacteria</taxon>
        <taxon>Pseudomonadati</taxon>
        <taxon>Pseudomonadota</taxon>
        <taxon>Alphaproteobacteria</taxon>
        <taxon>Acetobacterales</taxon>
        <taxon>Acetobacteraceae</taxon>
        <taxon>Plastoroseomonas</taxon>
    </lineage>
</organism>
<evidence type="ECO:0000313" key="3">
    <source>
        <dbReference type="Proteomes" id="UP001196870"/>
    </source>
</evidence>